<feature type="transmembrane region" description="Helical" evidence="6">
    <location>
        <begin position="150"/>
        <end position="167"/>
    </location>
</feature>
<keyword evidence="3 6" id="KW-0812">Transmembrane</keyword>
<accession>A0ABU6J655</accession>
<keyword evidence="4 6" id="KW-1133">Transmembrane helix</keyword>
<feature type="transmembrane region" description="Helical" evidence="6">
    <location>
        <begin position="369"/>
        <end position="391"/>
    </location>
</feature>
<dbReference type="Gene3D" id="1.20.1250.20">
    <property type="entry name" value="MFS general substrate transporter like domains"/>
    <property type="match status" value="2"/>
</dbReference>
<dbReference type="SUPFAM" id="SSF103473">
    <property type="entry name" value="MFS general substrate transporter"/>
    <property type="match status" value="1"/>
</dbReference>
<feature type="transmembrane region" description="Helical" evidence="6">
    <location>
        <begin position="411"/>
        <end position="431"/>
    </location>
</feature>
<comment type="subcellular location">
    <subcellularLocation>
        <location evidence="1">Membrane</location>
        <topology evidence="1">Multi-pass membrane protein</topology>
    </subcellularLocation>
</comment>
<feature type="transmembrane region" description="Helical" evidence="6">
    <location>
        <begin position="443"/>
        <end position="464"/>
    </location>
</feature>
<feature type="transmembrane region" description="Helical" evidence="6">
    <location>
        <begin position="173"/>
        <end position="193"/>
    </location>
</feature>
<gene>
    <name evidence="7" type="ORF">RY831_06395</name>
</gene>
<feature type="transmembrane region" description="Helical" evidence="6">
    <location>
        <begin position="291"/>
        <end position="316"/>
    </location>
</feature>
<dbReference type="InterPro" id="IPR036259">
    <property type="entry name" value="MFS_trans_sf"/>
</dbReference>
<feature type="transmembrane region" description="Helical" evidence="6">
    <location>
        <begin position="22"/>
        <end position="42"/>
    </location>
</feature>
<feature type="transmembrane region" description="Helical" evidence="6">
    <location>
        <begin position="219"/>
        <end position="240"/>
    </location>
</feature>
<evidence type="ECO:0000256" key="2">
    <source>
        <dbReference type="ARBA" id="ARBA00022448"/>
    </source>
</evidence>
<feature type="transmembrane region" description="Helical" evidence="6">
    <location>
        <begin position="85"/>
        <end position="105"/>
    </location>
</feature>
<keyword evidence="5 6" id="KW-0472">Membrane</keyword>
<evidence type="ECO:0000256" key="4">
    <source>
        <dbReference type="ARBA" id="ARBA00022989"/>
    </source>
</evidence>
<evidence type="ECO:0000256" key="3">
    <source>
        <dbReference type="ARBA" id="ARBA00022692"/>
    </source>
</evidence>
<dbReference type="InterPro" id="IPR011701">
    <property type="entry name" value="MFS"/>
</dbReference>
<sequence>MSVPASQAATTAAPPKLLRSKLFWISLMYFSEGFPLGLFFDLFPVYFRQQGIELSKIGLLSLLGLSWTLKFLWAPLIDFTRRHRYWMAAADVGMGIVMIICAREAGFGPWVWFAIGAFTALSATNDIAIDGYTIEQLDKRELGLANGFRIGFYRVGMLAAGILLWFSDVAGWTSTYGLASVLFFIIAAISIFAPKEPPRPVRDAPASLKSEMSALGQQPMLVVALLLFIGGLLWPVLGVLDAEWLKPYKSAWWFKGGAPVGLILLSAYLFTKGIRGQSEQLSAASAKGPMFGAIVSLLNKPHALLLIGFILIFKLADSSIGFMIKPFWVDSGFTNTQIGLVSVNLGLGLSIAGGIIGGWYTDRAGIFKALWVLGLWQALSNIGYVAAAYFIPRAAQGADIAMAHQVLMYSASAIESFTGGLGTAAFLAFLMAIVDKSRATTEYAILSSIFAFSRSIAGWAGGIGAQEMGYAAYFALTFVLAFPAYALLPWIKSVLKLSEEPRP</sequence>
<organism evidence="7 8">
    <name type="scientific">Noviherbaspirillum album</name>
    <dbReference type="NCBI Taxonomy" id="3080276"/>
    <lineage>
        <taxon>Bacteria</taxon>
        <taxon>Pseudomonadati</taxon>
        <taxon>Pseudomonadota</taxon>
        <taxon>Betaproteobacteria</taxon>
        <taxon>Burkholderiales</taxon>
        <taxon>Oxalobacteraceae</taxon>
        <taxon>Noviherbaspirillum</taxon>
    </lineage>
</organism>
<dbReference type="EMBL" id="JAWIIV010000004">
    <property type="protein sequence ID" value="MEC4718767.1"/>
    <property type="molecule type" value="Genomic_DNA"/>
</dbReference>
<evidence type="ECO:0000256" key="6">
    <source>
        <dbReference type="SAM" id="Phobius"/>
    </source>
</evidence>
<evidence type="ECO:0000313" key="8">
    <source>
        <dbReference type="Proteomes" id="UP001352263"/>
    </source>
</evidence>
<feature type="transmembrane region" description="Helical" evidence="6">
    <location>
        <begin position="252"/>
        <end position="270"/>
    </location>
</feature>
<dbReference type="InterPro" id="IPR004752">
    <property type="entry name" value="AmpG_permease/AT-1"/>
</dbReference>
<proteinExistence type="predicted"/>
<dbReference type="Pfam" id="PF07690">
    <property type="entry name" value="MFS_1"/>
    <property type="match status" value="1"/>
</dbReference>
<name>A0ABU6J655_9BURK</name>
<dbReference type="PANTHER" id="PTHR12778:SF10">
    <property type="entry name" value="MAJOR FACILITATOR SUPERFAMILY DOMAIN-CONTAINING PROTEIN 3"/>
    <property type="match status" value="1"/>
</dbReference>
<feature type="transmembrane region" description="Helical" evidence="6">
    <location>
        <begin position="470"/>
        <end position="488"/>
    </location>
</feature>
<feature type="transmembrane region" description="Helical" evidence="6">
    <location>
        <begin position="54"/>
        <end position="73"/>
    </location>
</feature>
<evidence type="ECO:0000313" key="7">
    <source>
        <dbReference type="EMBL" id="MEC4718767.1"/>
    </source>
</evidence>
<keyword evidence="8" id="KW-1185">Reference proteome</keyword>
<evidence type="ECO:0000256" key="5">
    <source>
        <dbReference type="ARBA" id="ARBA00023136"/>
    </source>
</evidence>
<dbReference type="Proteomes" id="UP001352263">
    <property type="component" value="Unassembled WGS sequence"/>
</dbReference>
<evidence type="ECO:0000256" key="1">
    <source>
        <dbReference type="ARBA" id="ARBA00004141"/>
    </source>
</evidence>
<dbReference type="RefSeq" id="WP_326505496.1">
    <property type="nucleotide sequence ID" value="NZ_JAWIIV010000004.1"/>
</dbReference>
<feature type="transmembrane region" description="Helical" evidence="6">
    <location>
        <begin position="336"/>
        <end position="357"/>
    </location>
</feature>
<reference evidence="7 8" key="1">
    <citation type="submission" date="2023-10" db="EMBL/GenBank/DDBJ databases">
        <title>Noviherbaspirillum sp. CPCC 100848 genome assembly.</title>
        <authorList>
            <person name="Li X.Y."/>
            <person name="Fang X.M."/>
        </authorList>
    </citation>
    <scope>NUCLEOTIDE SEQUENCE [LARGE SCALE GENOMIC DNA]</scope>
    <source>
        <strain evidence="7 8">CPCC 100848</strain>
    </source>
</reference>
<keyword evidence="2" id="KW-0813">Transport</keyword>
<comment type="caution">
    <text evidence="7">The sequence shown here is derived from an EMBL/GenBank/DDBJ whole genome shotgun (WGS) entry which is preliminary data.</text>
</comment>
<dbReference type="PANTHER" id="PTHR12778">
    <property type="entry name" value="SOLUTE CARRIER FAMILY 33 ACETYL-COA TRANSPORTER -RELATED"/>
    <property type="match status" value="1"/>
</dbReference>
<protein>
    <submittedName>
        <fullName evidence="7">MFS transporter</fullName>
    </submittedName>
</protein>
<feature type="transmembrane region" description="Helical" evidence="6">
    <location>
        <begin position="111"/>
        <end position="129"/>
    </location>
</feature>